<dbReference type="RefSeq" id="WP_147188580.1">
    <property type="nucleotide sequence ID" value="NZ_CP042435.1"/>
</dbReference>
<feature type="transmembrane region" description="Helical" evidence="1">
    <location>
        <begin position="285"/>
        <end position="305"/>
    </location>
</feature>
<dbReference type="OrthoDB" id="637094at2"/>
<evidence type="ECO:0000313" key="2">
    <source>
        <dbReference type="EMBL" id="QEC66780.1"/>
    </source>
</evidence>
<dbReference type="KEGG" id="pgin:FRZ67_05490"/>
<sequence>MREEIMMNIDNPGQLERLYRDNKTGFRKAFNAVYTGIREHTVAQVWHERLNYEQEEITWGTRKELIFVLSACFIAGLIAKIPDYTQLDPEQFYTRNIAFIVFPLLTAYFAWKQKINTKKLMFIATVYLVTGVYINLLPGTTSDTLILACIHLPLFLWAVLGYTFTGNDPGNFQRRLDFLRYNGDMIVMTGLILIAGGALTAITFNLFNLIDLKVDTFFEQYVAVWGLPAAPIIATQLVRTNPQLVNKISPVIAKLFTPLVLIMLTLYLVAVIITGKDPYNDREFLLIFNALLIGVMAIIFFSIAENQKNRQSRISEWLLFGLSIVTVIVNGIALSAIIFRIFEFGITPNRLAVLGGNILMLVNLLIATYWLYKTIKDSNEIEKVENSIAAFLPIYAAWALVVIFVLPVMFNFS</sequence>
<feature type="transmembrane region" description="Helical" evidence="1">
    <location>
        <begin position="251"/>
        <end position="273"/>
    </location>
</feature>
<organism evidence="2 3">
    <name type="scientific">Panacibacter ginsenosidivorans</name>
    <dbReference type="NCBI Taxonomy" id="1813871"/>
    <lineage>
        <taxon>Bacteria</taxon>
        <taxon>Pseudomonadati</taxon>
        <taxon>Bacteroidota</taxon>
        <taxon>Chitinophagia</taxon>
        <taxon>Chitinophagales</taxon>
        <taxon>Chitinophagaceae</taxon>
        <taxon>Panacibacter</taxon>
    </lineage>
</organism>
<feature type="transmembrane region" description="Helical" evidence="1">
    <location>
        <begin position="185"/>
        <end position="210"/>
    </location>
</feature>
<protein>
    <submittedName>
        <fullName evidence="2">DUF4153 domain-containing protein</fullName>
    </submittedName>
</protein>
<feature type="transmembrane region" description="Helical" evidence="1">
    <location>
        <begin position="93"/>
        <end position="111"/>
    </location>
</feature>
<feature type="transmembrane region" description="Helical" evidence="1">
    <location>
        <begin position="384"/>
        <end position="410"/>
    </location>
</feature>
<keyword evidence="1" id="KW-1133">Transmembrane helix</keyword>
<name>A0A5B8V5U8_9BACT</name>
<dbReference type="Proteomes" id="UP000321533">
    <property type="component" value="Chromosome"/>
</dbReference>
<dbReference type="AlphaFoldDB" id="A0A5B8V5U8"/>
<feature type="transmembrane region" description="Helical" evidence="1">
    <location>
        <begin position="144"/>
        <end position="164"/>
    </location>
</feature>
<accession>A0A5B8V5U8</accession>
<evidence type="ECO:0000313" key="3">
    <source>
        <dbReference type="Proteomes" id="UP000321533"/>
    </source>
</evidence>
<feature type="transmembrane region" description="Helical" evidence="1">
    <location>
        <begin position="120"/>
        <end position="138"/>
    </location>
</feature>
<evidence type="ECO:0000256" key="1">
    <source>
        <dbReference type="SAM" id="Phobius"/>
    </source>
</evidence>
<gene>
    <name evidence="2" type="ORF">FRZ67_05490</name>
</gene>
<feature type="transmembrane region" description="Helical" evidence="1">
    <location>
        <begin position="65"/>
        <end position="81"/>
    </location>
</feature>
<keyword evidence="3" id="KW-1185">Reference proteome</keyword>
<keyword evidence="1" id="KW-0472">Membrane</keyword>
<keyword evidence="1" id="KW-0812">Transmembrane</keyword>
<feature type="transmembrane region" description="Helical" evidence="1">
    <location>
        <begin position="317"/>
        <end position="339"/>
    </location>
</feature>
<reference evidence="2 3" key="1">
    <citation type="journal article" date="2016" name="Int. J. Syst. Evol. Microbiol.">
        <title>Panacibacter ginsenosidivorans gen. nov., sp. nov., with ginsenoside converting activity isolated from soil of a ginseng field.</title>
        <authorList>
            <person name="Siddiqi M.Z."/>
            <person name="Muhammad Shafi S."/>
            <person name="Choi K.D."/>
            <person name="Im W.T."/>
        </authorList>
    </citation>
    <scope>NUCLEOTIDE SEQUENCE [LARGE SCALE GENOMIC DNA]</scope>
    <source>
        <strain evidence="2 3">Gsoil1550</strain>
    </source>
</reference>
<feature type="transmembrane region" description="Helical" evidence="1">
    <location>
        <begin position="351"/>
        <end position="372"/>
    </location>
</feature>
<proteinExistence type="predicted"/>
<feature type="transmembrane region" description="Helical" evidence="1">
    <location>
        <begin position="222"/>
        <end position="239"/>
    </location>
</feature>
<dbReference type="EMBL" id="CP042435">
    <property type="protein sequence ID" value="QEC66780.1"/>
    <property type="molecule type" value="Genomic_DNA"/>
</dbReference>